<reference evidence="2 3" key="1">
    <citation type="submission" date="2020-10" db="EMBL/GenBank/DDBJ databases">
        <authorList>
            <person name="Peeters C."/>
        </authorList>
    </citation>
    <scope>NUCLEOTIDE SEQUENCE [LARGE SCALE GENOMIC DNA]</scope>
    <source>
        <strain evidence="2 3">LMG 27952</strain>
    </source>
</reference>
<accession>A0ABM8P9L0</accession>
<dbReference type="EMBL" id="CAJHCQ010000028">
    <property type="protein sequence ID" value="CAD6559978.1"/>
    <property type="molecule type" value="Genomic_DNA"/>
</dbReference>
<dbReference type="Proteomes" id="UP000656319">
    <property type="component" value="Unassembled WGS sequence"/>
</dbReference>
<comment type="caution">
    <text evidence="2">The sequence shown here is derived from an EMBL/GenBank/DDBJ whole genome shotgun (WGS) entry which is preliminary data.</text>
</comment>
<feature type="chain" id="PRO_5045271789" evidence="1">
    <location>
        <begin position="28"/>
        <end position="191"/>
    </location>
</feature>
<gene>
    <name evidence="2" type="ORF">LMG27952_07013</name>
</gene>
<feature type="signal peptide" evidence="1">
    <location>
        <begin position="1"/>
        <end position="27"/>
    </location>
</feature>
<evidence type="ECO:0000256" key="1">
    <source>
        <dbReference type="SAM" id="SignalP"/>
    </source>
</evidence>
<organism evidence="2 3">
    <name type="scientific">Paraburkholderia hiiakae</name>
    <dbReference type="NCBI Taxonomy" id="1081782"/>
    <lineage>
        <taxon>Bacteria</taxon>
        <taxon>Pseudomonadati</taxon>
        <taxon>Pseudomonadota</taxon>
        <taxon>Betaproteobacteria</taxon>
        <taxon>Burkholderiales</taxon>
        <taxon>Burkholderiaceae</taxon>
        <taxon>Paraburkholderia</taxon>
    </lineage>
</organism>
<dbReference type="RefSeq" id="WP_201700447.1">
    <property type="nucleotide sequence ID" value="NZ_CAJHCQ010000028.1"/>
</dbReference>
<keyword evidence="1" id="KW-0732">Signal</keyword>
<name>A0ABM8P9L0_9BURK</name>
<proteinExistence type="predicted"/>
<keyword evidence="3" id="KW-1185">Reference proteome</keyword>
<protein>
    <submittedName>
        <fullName evidence="2">Uncharacterized protein</fullName>
    </submittedName>
</protein>
<evidence type="ECO:0000313" key="2">
    <source>
        <dbReference type="EMBL" id="CAD6559978.1"/>
    </source>
</evidence>
<sequence>MPIILKAANKVPIYCATFLMLINIASAQEKSPMEVMISSGEKIVSEDRGVFIFDTTTRRKIELPSHLKRALSTSSEIVFPEAVSRRLDGKDVFLIVVRVPSSTSPNGYCGAGSEDELYAVELNGIVGKIVFSKKVNSCLDNIDLSNDGINSSFESIKWVNNPVGISISWSKDQEGKESVRLYRRIKGGFKE</sequence>
<evidence type="ECO:0000313" key="3">
    <source>
        <dbReference type="Proteomes" id="UP000656319"/>
    </source>
</evidence>